<dbReference type="EMBL" id="BSOP01000007">
    <property type="protein sequence ID" value="GLR49886.1"/>
    <property type="molecule type" value="Genomic_DNA"/>
</dbReference>
<evidence type="ECO:0000313" key="3">
    <source>
        <dbReference type="Proteomes" id="UP001156702"/>
    </source>
</evidence>
<organism evidence="2 3">
    <name type="scientific">Shinella yambaruensis</name>
    <dbReference type="NCBI Taxonomy" id="415996"/>
    <lineage>
        <taxon>Bacteria</taxon>
        <taxon>Pseudomonadati</taxon>
        <taxon>Pseudomonadota</taxon>
        <taxon>Alphaproteobacteria</taxon>
        <taxon>Hyphomicrobiales</taxon>
        <taxon>Rhizobiaceae</taxon>
        <taxon>Shinella</taxon>
    </lineage>
</organism>
<evidence type="ECO:0000259" key="1">
    <source>
        <dbReference type="Pfam" id="PF22324"/>
    </source>
</evidence>
<dbReference type="Pfam" id="PF22324">
    <property type="entry name" value="HTH_91"/>
    <property type="match status" value="1"/>
</dbReference>
<comment type="caution">
    <text evidence="2">The sequence shown here is derived from an EMBL/GenBank/DDBJ whole genome shotgun (WGS) entry which is preliminary data.</text>
</comment>
<accession>A0ABQ5ZEK5</accession>
<feature type="domain" description="Winged helix" evidence="1">
    <location>
        <begin position="21"/>
        <end position="94"/>
    </location>
</feature>
<reference evidence="3" key="1">
    <citation type="journal article" date="2019" name="Int. J. Syst. Evol. Microbiol.">
        <title>The Global Catalogue of Microorganisms (GCM) 10K type strain sequencing project: providing services to taxonomists for standard genome sequencing and annotation.</title>
        <authorList>
            <consortium name="The Broad Institute Genomics Platform"/>
            <consortium name="The Broad Institute Genome Sequencing Center for Infectious Disease"/>
            <person name="Wu L."/>
            <person name="Ma J."/>
        </authorList>
    </citation>
    <scope>NUCLEOTIDE SEQUENCE [LARGE SCALE GENOMIC DNA]</scope>
    <source>
        <strain evidence="3">NBRC 102122</strain>
    </source>
</reference>
<evidence type="ECO:0000313" key="2">
    <source>
        <dbReference type="EMBL" id="GLR49886.1"/>
    </source>
</evidence>
<sequence>MKKLTLRAVITLPDGSQSLPVTVIGRDAWMLDQLIEVGSRGLTSIERPAPRISHYCWKLRGFGFDISTEYEEHGGPFPGRHGRFRLLSKVRIIADSRKAVAA</sequence>
<name>A0ABQ5ZEK5_9HYPH</name>
<dbReference type="Proteomes" id="UP001156702">
    <property type="component" value="Unassembled WGS sequence"/>
</dbReference>
<proteinExistence type="predicted"/>
<dbReference type="RefSeq" id="WP_244770053.1">
    <property type="nucleotide sequence ID" value="NZ_BSOP01000007.1"/>
</dbReference>
<dbReference type="InterPro" id="IPR054382">
    <property type="entry name" value="wHTH_alphaproteobact"/>
</dbReference>
<keyword evidence="3" id="KW-1185">Reference proteome</keyword>
<protein>
    <recommendedName>
        <fullName evidence="1">Winged helix domain-containing protein</fullName>
    </recommendedName>
</protein>
<gene>
    <name evidence="2" type="ORF">GCM10007923_10910</name>
</gene>